<protein>
    <submittedName>
        <fullName evidence="7">Polysaccharide biosynthesis protein</fullName>
    </submittedName>
</protein>
<feature type="transmembrane region" description="Helical" evidence="6">
    <location>
        <begin position="157"/>
        <end position="173"/>
    </location>
</feature>
<evidence type="ECO:0000256" key="2">
    <source>
        <dbReference type="ARBA" id="ARBA00022519"/>
    </source>
</evidence>
<keyword evidence="8" id="KW-1185">Reference proteome</keyword>
<dbReference type="EMBL" id="AE017143">
    <property type="protein sequence ID" value="AAP96583.1"/>
    <property type="molecule type" value="Genomic_DNA"/>
</dbReference>
<keyword evidence="2" id="KW-0997">Cell inner membrane</keyword>
<proteinExistence type="predicted"/>
<evidence type="ECO:0000313" key="7">
    <source>
        <dbReference type="EMBL" id="AAP96583.1"/>
    </source>
</evidence>
<evidence type="ECO:0000313" key="8">
    <source>
        <dbReference type="Proteomes" id="UP000001022"/>
    </source>
</evidence>
<keyword evidence="1" id="KW-1003">Cell membrane</keyword>
<dbReference type="eggNOG" id="ENOG502Z7MA">
    <property type="taxonomic scope" value="Bacteria"/>
</dbReference>
<gene>
    <name evidence="7" type="ordered locus">HD_1835</name>
</gene>
<evidence type="ECO:0000256" key="3">
    <source>
        <dbReference type="ARBA" id="ARBA00022692"/>
    </source>
</evidence>
<dbReference type="KEGG" id="hdu:HD_1835"/>
<name>Q7VKN9_HAEDU</name>
<dbReference type="HOGENOM" id="CLU_049711_0_0_6"/>
<evidence type="ECO:0000256" key="1">
    <source>
        <dbReference type="ARBA" id="ARBA00022475"/>
    </source>
</evidence>
<feature type="transmembrane region" description="Helical" evidence="6">
    <location>
        <begin position="405"/>
        <end position="426"/>
    </location>
</feature>
<dbReference type="GO" id="GO:0009246">
    <property type="term" value="P:enterobacterial common antigen biosynthetic process"/>
    <property type="evidence" value="ECO:0007669"/>
    <property type="project" value="InterPro"/>
</dbReference>
<reference evidence="8" key="1">
    <citation type="submission" date="2003-06" db="EMBL/GenBank/DDBJ databases">
        <title>The complete genome sequence of Haemophilus ducreyi.</title>
        <authorList>
            <person name="Munson R.S. Jr."/>
            <person name="Ray W.C."/>
            <person name="Mahairas G."/>
            <person name="Sabo P."/>
            <person name="Mungur R."/>
            <person name="Johnson L."/>
            <person name="Nguyen D."/>
            <person name="Wang J."/>
            <person name="Forst C."/>
            <person name="Hood L."/>
        </authorList>
    </citation>
    <scope>NUCLEOTIDE SEQUENCE [LARGE SCALE GENOMIC DNA]</scope>
    <source>
        <strain evidence="8">35000HP / ATCC 700724</strain>
    </source>
</reference>
<dbReference type="NCBIfam" id="NF002820">
    <property type="entry name" value="PRK02975.1"/>
    <property type="match status" value="1"/>
</dbReference>
<feature type="transmembrane region" description="Helical" evidence="6">
    <location>
        <begin position="37"/>
        <end position="58"/>
    </location>
</feature>
<feature type="transmembrane region" description="Helical" evidence="6">
    <location>
        <begin position="225"/>
        <end position="245"/>
    </location>
</feature>
<organism evidence="7 8">
    <name type="scientific">Haemophilus ducreyi (strain 35000HP / ATCC 700724)</name>
    <dbReference type="NCBI Taxonomy" id="233412"/>
    <lineage>
        <taxon>Bacteria</taxon>
        <taxon>Pseudomonadati</taxon>
        <taxon>Pseudomonadota</taxon>
        <taxon>Gammaproteobacteria</taxon>
        <taxon>Pasteurellales</taxon>
        <taxon>Pasteurellaceae</taxon>
        <taxon>Haemophilus</taxon>
    </lineage>
</organism>
<accession>Q7VKN9</accession>
<keyword evidence="5 6" id="KW-0472">Membrane</keyword>
<keyword evidence="3 6" id="KW-0812">Transmembrane</keyword>
<dbReference type="GO" id="GO:0016020">
    <property type="term" value="C:membrane"/>
    <property type="evidence" value="ECO:0007669"/>
    <property type="project" value="InterPro"/>
</dbReference>
<feature type="transmembrane region" description="Helical" evidence="6">
    <location>
        <begin position="110"/>
        <end position="137"/>
    </location>
</feature>
<feature type="transmembrane region" description="Helical" evidence="6">
    <location>
        <begin position="336"/>
        <end position="356"/>
    </location>
</feature>
<evidence type="ECO:0000256" key="6">
    <source>
        <dbReference type="SAM" id="Phobius"/>
    </source>
</evidence>
<evidence type="ECO:0000256" key="4">
    <source>
        <dbReference type="ARBA" id="ARBA00022989"/>
    </source>
</evidence>
<keyword evidence="4 6" id="KW-1133">Transmembrane helix</keyword>
<dbReference type="STRING" id="233412.HD_1835"/>
<feature type="transmembrane region" description="Helical" evidence="6">
    <location>
        <begin position="376"/>
        <end position="393"/>
    </location>
</feature>
<feature type="transmembrane region" description="Helical" evidence="6">
    <location>
        <begin position="70"/>
        <end position="89"/>
    </location>
</feature>
<dbReference type="AlphaFoldDB" id="Q7VKN9"/>
<feature type="transmembrane region" description="Helical" evidence="6">
    <location>
        <begin position="6"/>
        <end position="25"/>
    </location>
</feature>
<sequence>MMLVEYLLLSSCYICSACLMLSFIYKAYQHQQFSFHWLFSIIYFSTFYLGFPCSMLLALLFDVTLPNYEMLLLTLLTALVSYLLYYFVYKRVNLIRQAVQKRQDFAKSEAILTASLLCMIGLFSLIAFISMNGLLIFKLEKYSQIFSSIVQGIPLKRFFYFFIAGLLVFFFLYENKKTWLAFLLIGAFFGGFAYLAVGGTRANLGLAIVLFLLLGLYKGYLSYKWLLFIGASMIGLMFLLALARYNLNVSGREAFFTFLYLTRDTFSPWENVALLFIHPLEYQGLMPIVRDFYVYLPNWLWADKPDQIVNTATYFTHQVLGNASALVISPTLLGSFYIMGGFTMIAIGMALTGLIIKLFDQLLAYAKQHIKHSSSAILQAYCFANLFNLIVLVRDGFDAFCSRLVFFSLIFGCCWLVARAIDHIIINKHVVKEK</sequence>
<feature type="transmembrane region" description="Helical" evidence="6">
    <location>
        <begin position="180"/>
        <end position="197"/>
    </location>
</feature>
<dbReference type="Pfam" id="PF06899">
    <property type="entry name" value="WzyE"/>
    <property type="match status" value="1"/>
</dbReference>
<dbReference type="InterPro" id="IPR010691">
    <property type="entry name" value="WzyE"/>
</dbReference>
<evidence type="ECO:0000256" key="5">
    <source>
        <dbReference type="ARBA" id="ARBA00023136"/>
    </source>
</evidence>
<dbReference type="Proteomes" id="UP000001022">
    <property type="component" value="Chromosome"/>
</dbReference>